<dbReference type="AlphaFoldDB" id="A0A157RJT9"/>
<dbReference type="PRINTS" id="PR00039">
    <property type="entry name" value="HTHLYSR"/>
</dbReference>
<dbReference type="GO" id="GO:0003700">
    <property type="term" value="F:DNA-binding transcription factor activity"/>
    <property type="evidence" value="ECO:0007669"/>
    <property type="project" value="InterPro"/>
</dbReference>
<organism evidence="6 7">
    <name type="scientific">Bordetella ansorpii</name>
    <dbReference type="NCBI Taxonomy" id="288768"/>
    <lineage>
        <taxon>Bacteria</taxon>
        <taxon>Pseudomonadati</taxon>
        <taxon>Pseudomonadota</taxon>
        <taxon>Betaproteobacteria</taxon>
        <taxon>Burkholderiales</taxon>
        <taxon>Alcaligenaceae</taxon>
        <taxon>Bordetella</taxon>
    </lineage>
</organism>
<dbReference type="PANTHER" id="PTHR30346">
    <property type="entry name" value="TRANSCRIPTIONAL DUAL REGULATOR HCAR-RELATED"/>
    <property type="match status" value="1"/>
</dbReference>
<dbReference type="InterPro" id="IPR036390">
    <property type="entry name" value="WH_DNA-bd_sf"/>
</dbReference>
<reference evidence="6 7" key="1">
    <citation type="submission" date="2016-03" db="EMBL/GenBank/DDBJ databases">
        <authorList>
            <consortium name="Pathogen Informatics"/>
        </authorList>
    </citation>
    <scope>NUCLEOTIDE SEQUENCE [LARGE SCALE GENOMIC DNA]</scope>
    <source>
        <strain evidence="6 7">NCTC13364</strain>
    </source>
</reference>
<dbReference type="Pfam" id="PF03466">
    <property type="entry name" value="LysR_substrate"/>
    <property type="match status" value="1"/>
</dbReference>
<keyword evidence="3" id="KW-0238">DNA-binding</keyword>
<dbReference type="SUPFAM" id="SSF53850">
    <property type="entry name" value="Periplasmic binding protein-like II"/>
    <property type="match status" value="1"/>
</dbReference>
<evidence type="ECO:0000256" key="3">
    <source>
        <dbReference type="ARBA" id="ARBA00023125"/>
    </source>
</evidence>
<dbReference type="PROSITE" id="PS50931">
    <property type="entry name" value="HTH_LYSR"/>
    <property type="match status" value="1"/>
</dbReference>
<dbReference type="InterPro" id="IPR005119">
    <property type="entry name" value="LysR_subst-bd"/>
</dbReference>
<dbReference type="OrthoDB" id="9157176at2"/>
<gene>
    <name evidence="6" type="primary">hcaR_7</name>
    <name evidence="6" type="ORF">SAMEA1982600_05057</name>
</gene>
<keyword evidence="2" id="KW-0805">Transcription regulation</keyword>
<evidence type="ECO:0000259" key="5">
    <source>
        <dbReference type="PROSITE" id="PS50931"/>
    </source>
</evidence>
<dbReference type="Pfam" id="PF00126">
    <property type="entry name" value="HTH_1"/>
    <property type="match status" value="1"/>
</dbReference>
<dbReference type="GO" id="GO:0032993">
    <property type="term" value="C:protein-DNA complex"/>
    <property type="evidence" value="ECO:0007669"/>
    <property type="project" value="TreeGrafter"/>
</dbReference>
<protein>
    <submittedName>
        <fullName evidence="6">LysR family transcriptional regulator</fullName>
    </submittedName>
</protein>
<keyword evidence="4" id="KW-0804">Transcription</keyword>
<dbReference type="GO" id="GO:0003677">
    <property type="term" value="F:DNA binding"/>
    <property type="evidence" value="ECO:0007669"/>
    <property type="project" value="UniProtKB-KW"/>
</dbReference>
<feature type="domain" description="HTH lysR-type" evidence="5">
    <location>
        <begin position="3"/>
        <end position="60"/>
    </location>
</feature>
<dbReference type="InterPro" id="IPR036388">
    <property type="entry name" value="WH-like_DNA-bd_sf"/>
</dbReference>
<dbReference type="PANTHER" id="PTHR30346:SF0">
    <property type="entry name" value="HCA OPERON TRANSCRIPTIONAL ACTIVATOR HCAR"/>
    <property type="match status" value="1"/>
</dbReference>
<dbReference type="InterPro" id="IPR000847">
    <property type="entry name" value="LysR_HTH_N"/>
</dbReference>
<dbReference type="RefSeq" id="WP_066420572.1">
    <property type="nucleotide sequence ID" value="NZ_FKBS01000029.1"/>
</dbReference>
<evidence type="ECO:0000256" key="4">
    <source>
        <dbReference type="ARBA" id="ARBA00023163"/>
    </source>
</evidence>
<evidence type="ECO:0000256" key="2">
    <source>
        <dbReference type="ARBA" id="ARBA00023015"/>
    </source>
</evidence>
<comment type="similarity">
    <text evidence="1">Belongs to the LysR transcriptional regulatory family.</text>
</comment>
<name>A0A157RJT9_9BORD</name>
<evidence type="ECO:0000256" key="1">
    <source>
        <dbReference type="ARBA" id="ARBA00009437"/>
    </source>
</evidence>
<evidence type="ECO:0000313" key="7">
    <source>
        <dbReference type="Proteomes" id="UP000077037"/>
    </source>
</evidence>
<dbReference type="Gene3D" id="3.40.190.10">
    <property type="entry name" value="Periplasmic binding protein-like II"/>
    <property type="match status" value="2"/>
</dbReference>
<sequence length="304" mass="32484">MSLDLRHLRQFVAIAELGSYRRAAEALHIAQPALSVSIQKLEHAVGVQLLERGARGVSLTAAGEALMGDARRALFHADQARRAARRVALGESGRLRLGFVGSATYELLPRCLPAFRQQYPDVQLELREDSTIGLVAALRANELDGGLVRGPLADDPELASWVVERDDLILALPSAHPLAGRGPVHMRDVRGESFVMYAPAKVPGLYGVAAALCRKAGFSPRVSQEAIQVQTLVSLVASGLGLALVPGVTRAYSTPHVAFVPIADADARDALALSLVTLRETPCMPVLRLRDSIALACEAEWDGG</sequence>
<accession>A0A157RJT9</accession>
<evidence type="ECO:0000313" key="6">
    <source>
        <dbReference type="EMBL" id="SAI58146.1"/>
    </source>
</evidence>
<dbReference type="Gene3D" id="1.10.10.10">
    <property type="entry name" value="Winged helix-like DNA-binding domain superfamily/Winged helix DNA-binding domain"/>
    <property type="match status" value="1"/>
</dbReference>
<dbReference type="CDD" id="cd08414">
    <property type="entry name" value="PBP2_LTTR_aromatics_like"/>
    <property type="match status" value="1"/>
</dbReference>
<dbReference type="EMBL" id="FKBS01000029">
    <property type="protein sequence ID" value="SAI58146.1"/>
    <property type="molecule type" value="Genomic_DNA"/>
</dbReference>
<proteinExistence type="inferred from homology"/>
<dbReference type="FunFam" id="1.10.10.10:FF:000001">
    <property type="entry name" value="LysR family transcriptional regulator"/>
    <property type="match status" value="1"/>
</dbReference>
<dbReference type="Proteomes" id="UP000077037">
    <property type="component" value="Unassembled WGS sequence"/>
</dbReference>
<dbReference type="SUPFAM" id="SSF46785">
    <property type="entry name" value="Winged helix' DNA-binding domain"/>
    <property type="match status" value="1"/>
</dbReference>